<keyword evidence="6" id="KW-0489">Methyltransferase</keyword>
<feature type="region of interest" description="Disordered" evidence="3">
    <location>
        <begin position="164"/>
        <end position="196"/>
    </location>
</feature>
<reference evidence="8 9" key="1">
    <citation type="submission" date="2018-09" db="EMBL/GenBank/DDBJ databases">
        <title>Streptomyces sp. nov. DS1-2, an endophytic actinomycete isolated from roots of Dendrobium scabrilingue.</title>
        <authorList>
            <person name="Kuncharoen N."/>
            <person name="Kudo T."/>
            <person name="Ohkuma M."/>
            <person name="Yuki M."/>
            <person name="Tanasupawat S."/>
        </authorList>
    </citation>
    <scope>NUCLEOTIDE SEQUENCE [LARGE SCALE GENOMIC DNA]</scope>
    <source>
        <strain evidence="6 9">AZ1-7</strain>
        <strain evidence="7 8">DS1-2</strain>
    </source>
</reference>
<dbReference type="EMBL" id="RBDY01000005">
    <property type="protein sequence ID" value="RKN24785.1"/>
    <property type="molecule type" value="Genomic_DNA"/>
</dbReference>
<proteinExistence type="predicted"/>
<evidence type="ECO:0000313" key="9">
    <source>
        <dbReference type="Proteomes" id="UP000275024"/>
    </source>
</evidence>
<keyword evidence="2" id="KW-0949">S-adenosyl-L-methionine</keyword>
<evidence type="ECO:0000256" key="2">
    <source>
        <dbReference type="ARBA" id="ARBA00022691"/>
    </source>
</evidence>
<dbReference type="InterPro" id="IPR046341">
    <property type="entry name" value="SET_dom_sf"/>
</dbReference>
<evidence type="ECO:0000256" key="1">
    <source>
        <dbReference type="ARBA" id="ARBA00022679"/>
    </source>
</evidence>
<dbReference type="Proteomes" id="UP000268652">
    <property type="component" value="Unassembled WGS sequence"/>
</dbReference>
<dbReference type="OrthoDB" id="9790349at2"/>
<dbReference type="GO" id="GO:0008168">
    <property type="term" value="F:methyltransferase activity"/>
    <property type="evidence" value="ECO:0007669"/>
    <property type="project" value="UniProtKB-KW"/>
</dbReference>
<organism evidence="6 9">
    <name type="scientific">Streptomyces radicis</name>
    <dbReference type="NCBI Taxonomy" id="1750517"/>
    <lineage>
        <taxon>Bacteria</taxon>
        <taxon>Bacillati</taxon>
        <taxon>Actinomycetota</taxon>
        <taxon>Actinomycetes</taxon>
        <taxon>Kitasatosporales</taxon>
        <taxon>Streptomycetaceae</taxon>
        <taxon>Streptomyces</taxon>
    </lineage>
</organism>
<dbReference type="SMART" id="SM00317">
    <property type="entry name" value="SET"/>
    <property type="match status" value="1"/>
</dbReference>
<protein>
    <submittedName>
        <fullName evidence="6">SET domain-containing protein-lysine N-methyltransferase</fullName>
    </submittedName>
</protein>
<name>A0A3A9WRW8_9ACTN</name>
<evidence type="ECO:0000256" key="3">
    <source>
        <dbReference type="SAM" id="MobiDB-lite"/>
    </source>
</evidence>
<dbReference type="Gene3D" id="2.170.270.10">
    <property type="entry name" value="SET domain"/>
    <property type="match status" value="1"/>
</dbReference>
<keyword evidence="8" id="KW-1185">Reference proteome</keyword>
<dbReference type="GO" id="GO:0032259">
    <property type="term" value="P:methylation"/>
    <property type="evidence" value="ECO:0007669"/>
    <property type="project" value="UniProtKB-KW"/>
</dbReference>
<dbReference type="RefSeq" id="WP_120696550.1">
    <property type="nucleotide sequence ID" value="NZ_RBDX01000005.1"/>
</dbReference>
<evidence type="ECO:0000259" key="4">
    <source>
        <dbReference type="PROSITE" id="PS50280"/>
    </source>
</evidence>
<dbReference type="Proteomes" id="UP000275024">
    <property type="component" value="Unassembled WGS sequence"/>
</dbReference>
<evidence type="ECO:0000313" key="7">
    <source>
        <dbReference type="EMBL" id="RKN24785.1"/>
    </source>
</evidence>
<keyword evidence="1 6" id="KW-0808">Transferase</keyword>
<dbReference type="PROSITE" id="PS50868">
    <property type="entry name" value="POST_SET"/>
    <property type="match status" value="1"/>
</dbReference>
<dbReference type="EMBL" id="RBDX01000005">
    <property type="protein sequence ID" value="RKN10526.1"/>
    <property type="molecule type" value="Genomic_DNA"/>
</dbReference>
<dbReference type="SUPFAM" id="SSF82199">
    <property type="entry name" value="SET domain"/>
    <property type="match status" value="1"/>
</dbReference>
<dbReference type="InterPro" id="IPR003616">
    <property type="entry name" value="Post-SET_dom"/>
</dbReference>
<gene>
    <name evidence="7" type="ORF">D7318_10010</name>
    <name evidence="6" type="ORF">D7319_08835</name>
</gene>
<dbReference type="PROSITE" id="PS50280">
    <property type="entry name" value="SET"/>
    <property type="match status" value="1"/>
</dbReference>
<sequence>MDAVDPPTECWLTPRAEVRGSPIQGRGLFATAPIAEGEVVARLGGPLIDDAELAATSPPSSFTVAPGLHMVTDPEHPASLGNHACDPNLWHRDAVTLEARRAIAEGEELTSDYATMTGVEAWSMECRCGSALCRGRVTGADWRLASLRAAYGRRWTPALLAKIDSDGQGRYPADPADPASGTVSDVPPSDTATGSP</sequence>
<dbReference type="InterPro" id="IPR001214">
    <property type="entry name" value="SET_dom"/>
</dbReference>
<dbReference type="AlphaFoldDB" id="A0A3A9WRW8"/>
<feature type="domain" description="Post-SET" evidence="5">
    <location>
        <begin position="122"/>
        <end position="138"/>
    </location>
</feature>
<evidence type="ECO:0000259" key="5">
    <source>
        <dbReference type="PROSITE" id="PS50868"/>
    </source>
</evidence>
<dbReference type="Pfam" id="PF00856">
    <property type="entry name" value="SET"/>
    <property type="match status" value="1"/>
</dbReference>
<evidence type="ECO:0000313" key="8">
    <source>
        <dbReference type="Proteomes" id="UP000268652"/>
    </source>
</evidence>
<evidence type="ECO:0000313" key="6">
    <source>
        <dbReference type="EMBL" id="RKN10526.1"/>
    </source>
</evidence>
<accession>A0A3A9WRW8</accession>
<feature type="domain" description="SET" evidence="4">
    <location>
        <begin position="14"/>
        <end position="114"/>
    </location>
</feature>
<comment type="caution">
    <text evidence="6">The sequence shown here is derived from an EMBL/GenBank/DDBJ whole genome shotgun (WGS) entry which is preliminary data.</text>
</comment>